<evidence type="ECO:0000313" key="1">
    <source>
        <dbReference type="EMBL" id="VEL14725.1"/>
    </source>
</evidence>
<keyword evidence="2" id="KW-1185">Reference proteome</keyword>
<reference evidence="1" key="1">
    <citation type="submission" date="2018-11" db="EMBL/GenBank/DDBJ databases">
        <authorList>
            <consortium name="Pathogen Informatics"/>
        </authorList>
    </citation>
    <scope>NUCLEOTIDE SEQUENCE</scope>
</reference>
<organism evidence="1 2">
    <name type="scientific">Protopolystoma xenopodis</name>
    <dbReference type="NCBI Taxonomy" id="117903"/>
    <lineage>
        <taxon>Eukaryota</taxon>
        <taxon>Metazoa</taxon>
        <taxon>Spiralia</taxon>
        <taxon>Lophotrochozoa</taxon>
        <taxon>Platyhelminthes</taxon>
        <taxon>Monogenea</taxon>
        <taxon>Polyopisthocotylea</taxon>
        <taxon>Polystomatidea</taxon>
        <taxon>Polystomatidae</taxon>
        <taxon>Protopolystoma</taxon>
    </lineage>
</organism>
<accession>A0A448WLD9</accession>
<dbReference type="AlphaFoldDB" id="A0A448WLD9"/>
<sequence>MEDSLGSAREKSVAPCLFRGRRRWATNASIPFIPQYLIVRCLRYSSQEQGCTEFDCTNEFVAIVLLETDCNQIGPLAFGDNRALILIDTKPTWVGELSGFSGHA</sequence>
<comment type="caution">
    <text evidence="1">The sequence shown here is derived from an EMBL/GenBank/DDBJ whole genome shotgun (WGS) entry which is preliminary data.</text>
</comment>
<evidence type="ECO:0000313" key="2">
    <source>
        <dbReference type="Proteomes" id="UP000784294"/>
    </source>
</evidence>
<gene>
    <name evidence="1" type="ORF">PXEA_LOCUS8165</name>
</gene>
<proteinExistence type="predicted"/>
<dbReference type="Proteomes" id="UP000784294">
    <property type="component" value="Unassembled WGS sequence"/>
</dbReference>
<dbReference type="EMBL" id="CAAALY010022126">
    <property type="protein sequence ID" value="VEL14725.1"/>
    <property type="molecule type" value="Genomic_DNA"/>
</dbReference>
<protein>
    <submittedName>
        <fullName evidence="1">Uncharacterized protein</fullName>
    </submittedName>
</protein>
<name>A0A448WLD9_9PLAT</name>